<proteinExistence type="predicted"/>
<dbReference type="InterPro" id="IPR036861">
    <property type="entry name" value="Endochitinase-like_sf"/>
</dbReference>
<organism evidence="4 5">
    <name type="scientific">Colletotrichum orchidophilum</name>
    <dbReference type="NCBI Taxonomy" id="1209926"/>
    <lineage>
        <taxon>Eukaryota</taxon>
        <taxon>Fungi</taxon>
        <taxon>Dikarya</taxon>
        <taxon>Ascomycota</taxon>
        <taxon>Pezizomycotina</taxon>
        <taxon>Sordariomycetes</taxon>
        <taxon>Hypocreomycetidae</taxon>
        <taxon>Glomerellales</taxon>
        <taxon>Glomerellaceae</taxon>
        <taxon>Colletotrichum</taxon>
    </lineage>
</organism>
<feature type="chain" id="PRO_5009603145" description="LysM domain-containing protein" evidence="2">
    <location>
        <begin position="25"/>
        <end position="259"/>
    </location>
</feature>
<dbReference type="Proteomes" id="UP000176998">
    <property type="component" value="Unassembled WGS sequence"/>
</dbReference>
<dbReference type="STRING" id="1209926.A0A1G4BNU5"/>
<accession>A0A1G4BNU5</accession>
<comment type="caution">
    <text evidence="4">The sequence shown here is derived from an EMBL/GenBank/DDBJ whole genome shotgun (WGS) entry which is preliminary data.</text>
</comment>
<dbReference type="InterPro" id="IPR018392">
    <property type="entry name" value="LysM"/>
</dbReference>
<dbReference type="OrthoDB" id="4846743at2759"/>
<evidence type="ECO:0000313" key="5">
    <source>
        <dbReference type="Proteomes" id="UP000176998"/>
    </source>
</evidence>
<protein>
    <recommendedName>
        <fullName evidence="3">LysM domain-containing protein</fullName>
    </recommendedName>
</protein>
<dbReference type="Gene3D" id="3.10.350.10">
    <property type="entry name" value="LysM domain"/>
    <property type="match status" value="1"/>
</dbReference>
<dbReference type="PROSITE" id="PS51782">
    <property type="entry name" value="LYSM"/>
    <property type="match status" value="1"/>
</dbReference>
<gene>
    <name evidence="4" type="ORF">CORC01_01746</name>
</gene>
<evidence type="ECO:0000256" key="1">
    <source>
        <dbReference type="ARBA" id="ARBA00022669"/>
    </source>
</evidence>
<evidence type="ECO:0000259" key="3">
    <source>
        <dbReference type="PROSITE" id="PS51782"/>
    </source>
</evidence>
<dbReference type="AlphaFoldDB" id="A0A1G4BNU5"/>
<sequence length="259" mass="26829">MHYSSTLKAFLLPALALIPYYAVADDCQPITWKRSAQGDITCRYETETSADISAASCAMYAAIYGIDTDTFLSLNPEIDSACSNIQPNTKYCVKGWIQATQASDDGLCGIAHGNHTCSDTVAPCCNIQTGRCSSSSEDCTTPICDLRFSTQCITDSAGSISSTEAVTSSSSSSCCNTKGLCGDGLDFCGTDVCASGNCTINIVEIPKMPGVTVVPWQKGNTPDGTCGGSGGYTCDVLFGNCCGAHGVCGSDEGACGQGW</sequence>
<dbReference type="GO" id="GO:0008061">
    <property type="term" value="F:chitin binding"/>
    <property type="evidence" value="ECO:0007669"/>
    <property type="project" value="UniProtKB-KW"/>
</dbReference>
<name>A0A1G4BNU5_9PEZI</name>
<keyword evidence="2" id="KW-0732">Signal</keyword>
<evidence type="ECO:0000313" key="4">
    <source>
        <dbReference type="EMBL" id="OHF02988.1"/>
    </source>
</evidence>
<dbReference type="SUPFAM" id="SSF57016">
    <property type="entry name" value="Plant lectins/antimicrobial peptides"/>
    <property type="match status" value="1"/>
</dbReference>
<evidence type="ECO:0000256" key="2">
    <source>
        <dbReference type="SAM" id="SignalP"/>
    </source>
</evidence>
<dbReference type="RefSeq" id="XP_022480126.1">
    <property type="nucleotide sequence ID" value="XM_022613400.1"/>
</dbReference>
<dbReference type="EMBL" id="MJBS01000009">
    <property type="protein sequence ID" value="OHF02988.1"/>
    <property type="molecule type" value="Genomic_DNA"/>
</dbReference>
<dbReference type="InterPro" id="IPR036779">
    <property type="entry name" value="LysM_dom_sf"/>
</dbReference>
<reference evidence="4 5" key="1">
    <citation type="submission" date="2016-09" db="EMBL/GenBank/DDBJ databases">
        <authorList>
            <person name="Capua I."/>
            <person name="De Benedictis P."/>
            <person name="Joannis T."/>
            <person name="Lombin L.H."/>
            <person name="Cattoli G."/>
        </authorList>
    </citation>
    <scope>NUCLEOTIDE SEQUENCE [LARGE SCALE GENOMIC DNA]</scope>
    <source>
        <strain evidence="4 5">IMI 309357</strain>
    </source>
</reference>
<feature type="signal peptide" evidence="2">
    <location>
        <begin position="1"/>
        <end position="24"/>
    </location>
</feature>
<keyword evidence="5" id="KW-1185">Reference proteome</keyword>
<dbReference type="GeneID" id="34554910"/>
<keyword evidence="1" id="KW-0147">Chitin-binding</keyword>
<feature type="domain" description="LysM" evidence="3">
    <location>
        <begin position="43"/>
        <end position="93"/>
    </location>
</feature>